<organism evidence="3 4">
    <name type="scientific">Acanthamoeba castellanii (strain ATCC 30010 / Neff)</name>
    <dbReference type="NCBI Taxonomy" id="1257118"/>
    <lineage>
        <taxon>Eukaryota</taxon>
        <taxon>Amoebozoa</taxon>
        <taxon>Discosea</taxon>
        <taxon>Longamoebia</taxon>
        <taxon>Centramoebida</taxon>
        <taxon>Acanthamoebidae</taxon>
        <taxon>Acanthamoeba</taxon>
    </lineage>
</organism>
<evidence type="ECO:0000313" key="3">
    <source>
        <dbReference type="EMBL" id="ELR17775.1"/>
    </source>
</evidence>
<keyword evidence="1" id="KW-1133">Transmembrane helix</keyword>
<reference evidence="3 4" key="1">
    <citation type="journal article" date="2013" name="Genome Biol.">
        <title>Genome of Acanthamoeba castellanii highlights extensive lateral gene transfer and early evolution of tyrosine kinase signaling.</title>
        <authorList>
            <person name="Clarke M."/>
            <person name="Lohan A.J."/>
            <person name="Liu B."/>
            <person name="Lagkouvardos I."/>
            <person name="Roy S."/>
            <person name="Zafar N."/>
            <person name="Bertelli C."/>
            <person name="Schilde C."/>
            <person name="Kianianmomeni A."/>
            <person name="Burglin T.R."/>
            <person name="Frech C."/>
            <person name="Turcotte B."/>
            <person name="Kopec K.O."/>
            <person name="Synnott J.M."/>
            <person name="Choo C."/>
            <person name="Paponov I."/>
            <person name="Finkler A."/>
            <person name="Soon Heng Tan C."/>
            <person name="Hutchins A.P."/>
            <person name="Weinmeier T."/>
            <person name="Rattei T."/>
            <person name="Chu J.S."/>
            <person name="Gimenez G."/>
            <person name="Irimia M."/>
            <person name="Rigden D.J."/>
            <person name="Fitzpatrick D.A."/>
            <person name="Lorenzo-Morales J."/>
            <person name="Bateman A."/>
            <person name="Chiu C.H."/>
            <person name="Tang P."/>
            <person name="Hegemann P."/>
            <person name="Fromm H."/>
            <person name="Raoult D."/>
            <person name="Greub G."/>
            <person name="Miranda-Saavedra D."/>
            <person name="Chen N."/>
            <person name="Nash P."/>
            <person name="Ginger M.L."/>
            <person name="Horn M."/>
            <person name="Schaap P."/>
            <person name="Caler L."/>
            <person name="Loftus B."/>
        </authorList>
    </citation>
    <scope>NUCLEOTIDE SEQUENCE [LARGE SCALE GENOMIC DNA]</scope>
    <source>
        <strain evidence="3 4">Neff</strain>
    </source>
</reference>
<keyword evidence="1" id="KW-0812">Transmembrane</keyword>
<dbReference type="KEGG" id="acan:ACA1_065960"/>
<feature type="transmembrane region" description="Helical" evidence="1">
    <location>
        <begin position="685"/>
        <end position="712"/>
    </location>
</feature>
<keyword evidence="1" id="KW-0472">Membrane</keyword>
<dbReference type="AlphaFoldDB" id="L8GXQ5"/>
<dbReference type="VEuPathDB" id="AmoebaDB:ACA1_065960"/>
<dbReference type="Proteomes" id="UP000011083">
    <property type="component" value="Unassembled WGS sequence"/>
</dbReference>
<dbReference type="OrthoDB" id="25315at2759"/>
<dbReference type="OMA" id="MGNSSIW"/>
<accession>L8GXQ5</accession>
<dbReference type="RefSeq" id="XP_004339788.1">
    <property type="nucleotide sequence ID" value="XM_004339740.1"/>
</dbReference>
<evidence type="ECO:0000256" key="2">
    <source>
        <dbReference type="SAM" id="SignalP"/>
    </source>
</evidence>
<protein>
    <recommendedName>
        <fullName evidence="5">Carbohydrate binding domain containing protein</fullName>
    </recommendedName>
</protein>
<dbReference type="GeneID" id="14918211"/>
<keyword evidence="4" id="KW-1185">Reference proteome</keyword>
<dbReference type="Gene3D" id="3.20.20.80">
    <property type="entry name" value="Glycosidases"/>
    <property type="match status" value="1"/>
</dbReference>
<dbReference type="InterPro" id="IPR008979">
    <property type="entry name" value="Galactose-bd-like_sf"/>
</dbReference>
<keyword evidence="2" id="KW-0732">Signal</keyword>
<feature type="signal peptide" evidence="2">
    <location>
        <begin position="1"/>
        <end position="26"/>
    </location>
</feature>
<gene>
    <name evidence="3" type="ORF">ACA1_065960</name>
</gene>
<dbReference type="EMBL" id="KB007974">
    <property type="protein sequence ID" value="ELR17775.1"/>
    <property type="molecule type" value="Genomic_DNA"/>
</dbReference>
<evidence type="ECO:0000256" key="1">
    <source>
        <dbReference type="SAM" id="Phobius"/>
    </source>
</evidence>
<feature type="chain" id="PRO_5003990180" description="Carbohydrate binding domain containing protein" evidence="2">
    <location>
        <begin position="27"/>
        <end position="719"/>
    </location>
</feature>
<sequence>MRQVFASAAIATVCLVLLLTMTGARAATNYLANPSFEAQSSGWGQEPPPLCAAEAGGARTGNYSVHCTVSTAATNGWYQFRGPTNGLVFGVYYRVTAWYKYRNFSPSANLLLFFESRDYTTGVYCYHNKTACGSATADCSQGGWIQMSCPSVMLFPEKNYVYGWALRDGTGEYWIDDVALEVIDTVDVVRSADITAWRQEVYDEPVELIADLTVQRTAFEKGDWLNITAVVVRNEDQVVVKRLTEWTLKRRCENIVASFTFDPRPLAPGFYTLNVTVVNNLFGGRTKTVSTNMHKLAAKRTYKMYVDKDLRLIDNGRPFFPLGLYMESLNDTQIDLLTDSPFNLMIHWAQWKSRIDYIHQRSKGRLRVIDQPIQHMATTSTNATIVAQSVQRVVDHVESIKASPGLFGYYLYDEPSSAQSFINNLRAETLGIREADYDHVVFPVINNRLQMHRYKEMYDVTGVDIYPLQTYDDLHAVYIVSYQARSLVMNNRAFWNVPQIFDWNCYLPDKTSERPPTEQQLRQMTYQMIAGGANGIIYYEFDCLWKMDKKTPFDQEWAKVKRVAAELLDYSPVILSNEAVHPNYTFPEQWAREVNEGRACGVRFWRHQGRDYVLAVNPYAAKQKTCEFGKPRTATEFHKLTGAAAMTLSDDRITLVMPPMDVVWIATGADPAGADSGDGDLSGGAIAGIVIGVLAGVAILAAAAALVGFWFIKKRKASL</sequence>
<dbReference type="SUPFAM" id="SSF49785">
    <property type="entry name" value="Galactose-binding domain-like"/>
    <property type="match status" value="1"/>
</dbReference>
<name>L8GXQ5_ACACF</name>
<evidence type="ECO:0008006" key="5">
    <source>
        <dbReference type="Google" id="ProtNLM"/>
    </source>
</evidence>
<proteinExistence type="predicted"/>
<evidence type="ECO:0000313" key="4">
    <source>
        <dbReference type="Proteomes" id="UP000011083"/>
    </source>
</evidence>
<dbReference type="Gene3D" id="2.60.120.260">
    <property type="entry name" value="Galactose-binding domain-like"/>
    <property type="match status" value="1"/>
</dbReference>